<comment type="caution">
    <text evidence="5">The sequence shown here is derived from an EMBL/GenBank/DDBJ whole genome shotgun (WGS) entry which is preliminary data.</text>
</comment>
<organism evidence="5 6">
    <name type="scientific">Actinoallomurus acaciae</name>
    <dbReference type="NCBI Taxonomy" id="502577"/>
    <lineage>
        <taxon>Bacteria</taxon>
        <taxon>Bacillati</taxon>
        <taxon>Actinomycetota</taxon>
        <taxon>Actinomycetes</taxon>
        <taxon>Streptosporangiales</taxon>
        <taxon>Thermomonosporaceae</taxon>
        <taxon>Actinoallomurus</taxon>
    </lineage>
</organism>
<dbReference type="SUPFAM" id="SSF143975">
    <property type="entry name" value="IlvD/EDD N-terminal domain-like"/>
    <property type="match status" value="1"/>
</dbReference>
<proteinExistence type="predicted"/>
<keyword evidence="1" id="KW-0408">Iron</keyword>
<keyword evidence="3" id="KW-0028">Amino-acid biosynthesis</keyword>
<protein>
    <submittedName>
        <fullName evidence="5">Uncharacterized protein</fullName>
    </submittedName>
</protein>
<evidence type="ECO:0000256" key="3">
    <source>
        <dbReference type="ARBA" id="ARBA00023304"/>
    </source>
</evidence>
<name>A0ABV5YRF1_9ACTN</name>
<keyword evidence="1" id="KW-0001">2Fe-2S</keyword>
<evidence type="ECO:0000313" key="5">
    <source>
        <dbReference type="EMBL" id="MFB9837121.1"/>
    </source>
</evidence>
<evidence type="ECO:0000256" key="4">
    <source>
        <dbReference type="SAM" id="MobiDB-lite"/>
    </source>
</evidence>
<feature type="region of interest" description="Disordered" evidence="4">
    <location>
        <begin position="45"/>
        <end position="78"/>
    </location>
</feature>
<keyword evidence="6" id="KW-1185">Reference proteome</keyword>
<accession>A0ABV5YRF1</accession>
<dbReference type="InterPro" id="IPR037237">
    <property type="entry name" value="IlvD/EDD_N"/>
</dbReference>
<dbReference type="RefSeq" id="WP_378209899.1">
    <property type="nucleotide sequence ID" value="NZ_JBHLZP010000344.1"/>
</dbReference>
<keyword evidence="2" id="KW-0411">Iron-sulfur</keyword>
<evidence type="ECO:0000313" key="6">
    <source>
        <dbReference type="Proteomes" id="UP001589627"/>
    </source>
</evidence>
<gene>
    <name evidence="5" type="ORF">ACFFNX_33610</name>
</gene>
<keyword evidence="3" id="KW-0100">Branched-chain amino acid biosynthesis</keyword>
<reference evidence="5 6" key="1">
    <citation type="submission" date="2024-09" db="EMBL/GenBank/DDBJ databases">
        <authorList>
            <person name="Sun Q."/>
            <person name="Mori K."/>
        </authorList>
    </citation>
    <scope>NUCLEOTIDE SEQUENCE [LARGE SCALE GENOMIC DNA]</scope>
    <source>
        <strain evidence="5 6">TBRC 0563</strain>
    </source>
</reference>
<evidence type="ECO:0000256" key="2">
    <source>
        <dbReference type="ARBA" id="ARBA00023014"/>
    </source>
</evidence>
<evidence type="ECO:0000256" key="1">
    <source>
        <dbReference type="ARBA" id="ARBA00022714"/>
    </source>
</evidence>
<sequence>MEDVHRAGGIPALMGELHRAGLLNEDVYADSLGEWLKTWDVRGGSPLWSSSTPLRDASVRPAPSPNRPTAYRPRREPVRGLTLPVVTVEVDGADPGQCLPAGPAGAFRRHRQAQR</sequence>
<dbReference type="EMBL" id="JBHLZP010000344">
    <property type="protein sequence ID" value="MFB9837121.1"/>
    <property type="molecule type" value="Genomic_DNA"/>
</dbReference>
<dbReference type="Proteomes" id="UP001589627">
    <property type="component" value="Unassembled WGS sequence"/>
</dbReference>
<feature type="region of interest" description="Disordered" evidence="4">
    <location>
        <begin position="91"/>
        <end position="115"/>
    </location>
</feature>
<keyword evidence="1" id="KW-0479">Metal-binding</keyword>